<sequence length="432" mass="49551">MLQRIKIIYENNKIWIYLIRHLLISMIFAATAILIDTGYLPVMDFIPSAFATNTDLARSILATLAGALLTITTFTFSTIMVVLTMYSSNFSPRVVENFLTDKVSMKVLGIFVGGFLYCITTLLFMRDIMQGLPVISATIGVIYSILCIIYFIKFVYTVSGSIQASKLINKLYLQAYEMIETGMDYRQKFERIDVFDVDQFPKCFDVHSASSGYLELINFEGILDLIKNIDCKIVVRPCIGDYMAKNMNLFSVYYKEQSQLPDNFDKKLYNCLSLTSQKMILGDYKFSIQKIVEIALRAISPGINDPNTAIHCIKILGVLLSKIGESDGKYTSIQFKDYKGKLIYEDFNFEKDLYNTFYQIIHYGKTDLSVVFALFEALKIIMLSCSESSLYSVRNFAKYLFERCGDFHENDFDKLKLVDYLNEITTFKYPTN</sequence>
<dbReference type="InterPro" id="IPR018723">
    <property type="entry name" value="DUF2254_membrane"/>
</dbReference>
<keyword evidence="1" id="KW-1133">Transmembrane helix</keyword>
<dbReference type="RefSeq" id="WP_073270821.1">
    <property type="nucleotide sequence ID" value="NZ_FQTU01000010.1"/>
</dbReference>
<evidence type="ECO:0000313" key="2">
    <source>
        <dbReference type="EMBL" id="SHE95805.1"/>
    </source>
</evidence>
<name>A0A1M4XQS7_9FIRM</name>
<keyword evidence="1" id="KW-0472">Membrane</keyword>
<dbReference type="STRING" id="1120975.SAMN02746064_01578"/>
<dbReference type="OrthoDB" id="2955631at2"/>
<evidence type="ECO:0000313" key="3">
    <source>
        <dbReference type="Proteomes" id="UP000184251"/>
    </source>
</evidence>
<feature type="transmembrane region" description="Helical" evidence="1">
    <location>
        <begin position="131"/>
        <end position="152"/>
    </location>
</feature>
<protein>
    <submittedName>
        <fullName evidence="2">Uncharacterized membrane protein</fullName>
    </submittedName>
</protein>
<keyword evidence="3" id="KW-1185">Reference proteome</keyword>
<reference evidence="2 3" key="1">
    <citation type="submission" date="2016-11" db="EMBL/GenBank/DDBJ databases">
        <authorList>
            <person name="Jaros S."/>
            <person name="Januszkiewicz K."/>
            <person name="Wedrychowicz H."/>
        </authorList>
    </citation>
    <scope>NUCLEOTIDE SEQUENCE [LARGE SCALE GENOMIC DNA]</scope>
    <source>
        <strain evidence="2 3">DSM 14828</strain>
    </source>
</reference>
<accession>A0A1M4XQS7</accession>
<evidence type="ECO:0000256" key="1">
    <source>
        <dbReference type="SAM" id="Phobius"/>
    </source>
</evidence>
<feature type="transmembrane region" description="Helical" evidence="1">
    <location>
        <begin position="60"/>
        <end position="86"/>
    </location>
</feature>
<proteinExistence type="predicted"/>
<feature type="transmembrane region" description="Helical" evidence="1">
    <location>
        <begin position="21"/>
        <end position="40"/>
    </location>
</feature>
<dbReference type="Proteomes" id="UP000184251">
    <property type="component" value="Unassembled WGS sequence"/>
</dbReference>
<feature type="transmembrane region" description="Helical" evidence="1">
    <location>
        <begin position="107"/>
        <end position="125"/>
    </location>
</feature>
<gene>
    <name evidence="2" type="ORF">SAMN02746064_01578</name>
</gene>
<dbReference type="AlphaFoldDB" id="A0A1M4XQS7"/>
<organism evidence="2 3">
    <name type="scientific">Alkalibacter saccharofermentans DSM 14828</name>
    <dbReference type="NCBI Taxonomy" id="1120975"/>
    <lineage>
        <taxon>Bacteria</taxon>
        <taxon>Bacillati</taxon>
        <taxon>Bacillota</taxon>
        <taxon>Clostridia</taxon>
        <taxon>Eubacteriales</taxon>
        <taxon>Eubacteriaceae</taxon>
        <taxon>Alkalibacter</taxon>
    </lineage>
</organism>
<dbReference type="EMBL" id="FQTU01000010">
    <property type="protein sequence ID" value="SHE95805.1"/>
    <property type="molecule type" value="Genomic_DNA"/>
</dbReference>
<keyword evidence="1" id="KW-0812">Transmembrane</keyword>
<dbReference type="Pfam" id="PF10011">
    <property type="entry name" value="DUF2254"/>
    <property type="match status" value="1"/>
</dbReference>